<name>A0AAV4NW09_CAEEX</name>
<gene>
    <name evidence="1" type="ORF">CEXT_242781</name>
</gene>
<proteinExistence type="predicted"/>
<dbReference type="EMBL" id="BPLR01021277">
    <property type="protein sequence ID" value="GIX87935.1"/>
    <property type="molecule type" value="Genomic_DNA"/>
</dbReference>
<protein>
    <submittedName>
        <fullName evidence="1">Uncharacterized protein</fullName>
    </submittedName>
</protein>
<reference evidence="1 2" key="1">
    <citation type="submission" date="2021-06" db="EMBL/GenBank/DDBJ databases">
        <title>Caerostris extrusa draft genome.</title>
        <authorList>
            <person name="Kono N."/>
            <person name="Arakawa K."/>
        </authorList>
    </citation>
    <scope>NUCLEOTIDE SEQUENCE [LARGE SCALE GENOMIC DNA]</scope>
</reference>
<dbReference type="Proteomes" id="UP001054945">
    <property type="component" value="Unassembled WGS sequence"/>
</dbReference>
<evidence type="ECO:0000313" key="2">
    <source>
        <dbReference type="Proteomes" id="UP001054945"/>
    </source>
</evidence>
<comment type="caution">
    <text evidence="1">The sequence shown here is derived from an EMBL/GenBank/DDBJ whole genome shotgun (WGS) entry which is preliminary data.</text>
</comment>
<evidence type="ECO:0000313" key="1">
    <source>
        <dbReference type="EMBL" id="GIX87935.1"/>
    </source>
</evidence>
<accession>A0AAV4NW09</accession>
<dbReference type="AlphaFoldDB" id="A0AAV4NW09"/>
<sequence length="102" mass="11332">MSLNNISNGRNSNLRSSVAVAHEQQCQRPTGILSYKKTAYRGRNLKAHGADYWLSDNTFYSSQKALQTICRISPHGLACKMPGPKCNGTWLAPHDTVISRQI</sequence>
<keyword evidence="2" id="KW-1185">Reference proteome</keyword>
<organism evidence="1 2">
    <name type="scientific">Caerostris extrusa</name>
    <name type="common">Bark spider</name>
    <name type="synonym">Caerostris bankana</name>
    <dbReference type="NCBI Taxonomy" id="172846"/>
    <lineage>
        <taxon>Eukaryota</taxon>
        <taxon>Metazoa</taxon>
        <taxon>Ecdysozoa</taxon>
        <taxon>Arthropoda</taxon>
        <taxon>Chelicerata</taxon>
        <taxon>Arachnida</taxon>
        <taxon>Araneae</taxon>
        <taxon>Araneomorphae</taxon>
        <taxon>Entelegynae</taxon>
        <taxon>Araneoidea</taxon>
        <taxon>Araneidae</taxon>
        <taxon>Caerostris</taxon>
    </lineage>
</organism>